<protein>
    <recommendedName>
        <fullName evidence="3">Retrovirus-related Pol polyprotein from transposon RE2</fullName>
    </recommendedName>
</protein>
<dbReference type="EMBL" id="JAJFAZ020000003">
    <property type="protein sequence ID" value="KAI5338100.1"/>
    <property type="molecule type" value="Genomic_DNA"/>
</dbReference>
<dbReference type="InterPro" id="IPR043502">
    <property type="entry name" value="DNA/RNA_pol_sf"/>
</dbReference>
<dbReference type="AlphaFoldDB" id="A0AAD4W703"/>
<dbReference type="PANTHER" id="PTHR11439:SF455">
    <property type="entry name" value="RLK (RECEPTOR-LIKE PROTEIN KINASE) 8, PUTATIVE-RELATED"/>
    <property type="match status" value="1"/>
</dbReference>
<dbReference type="SUPFAM" id="SSF56672">
    <property type="entry name" value="DNA/RNA polymerases"/>
    <property type="match status" value="1"/>
</dbReference>
<organism evidence="1 2">
    <name type="scientific">Prunus dulcis</name>
    <name type="common">Almond</name>
    <name type="synonym">Amygdalus dulcis</name>
    <dbReference type="NCBI Taxonomy" id="3755"/>
    <lineage>
        <taxon>Eukaryota</taxon>
        <taxon>Viridiplantae</taxon>
        <taxon>Streptophyta</taxon>
        <taxon>Embryophyta</taxon>
        <taxon>Tracheophyta</taxon>
        <taxon>Spermatophyta</taxon>
        <taxon>Magnoliopsida</taxon>
        <taxon>eudicotyledons</taxon>
        <taxon>Gunneridae</taxon>
        <taxon>Pentapetalae</taxon>
        <taxon>rosids</taxon>
        <taxon>fabids</taxon>
        <taxon>Rosales</taxon>
        <taxon>Rosaceae</taxon>
        <taxon>Amygdaloideae</taxon>
        <taxon>Amygdaleae</taxon>
        <taxon>Prunus</taxon>
    </lineage>
</organism>
<evidence type="ECO:0000313" key="2">
    <source>
        <dbReference type="Proteomes" id="UP001054821"/>
    </source>
</evidence>
<accession>A0AAD4W703</accession>
<dbReference type="CDD" id="cd09272">
    <property type="entry name" value="RNase_HI_RT_Ty1"/>
    <property type="match status" value="1"/>
</dbReference>
<comment type="caution">
    <text evidence="1">The sequence shown here is derived from an EMBL/GenBank/DDBJ whole genome shotgun (WGS) entry which is preliminary data.</text>
</comment>
<gene>
    <name evidence="1" type="ORF">L3X38_017371</name>
</gene>
<proteinExistence type="predicted"/>
<dbReference type="Proteomes" id="UP001054821">
    <property type="component" value="Chromosome 3"/>
</dbReference>
<keyword evidence="2" id="KW-1185">Reference proteome</keyword>
<evidence type="ECO:0000313" key="1">
    <source>
        <dbReference type="EMBL" id="KAI5338100.1"/>
    </source>
</evidence>
<name>A0AAD4W703_PRUDU</name>
<evidence type="ECO:0008006" key="3">
    <source>
        <dbReference type="Google" id="ProtNLM"/>
    </source>
</evidence>
<dbReference type="PANTHER" id="PTHR11439">
    <property type="entry name" value="GAG-POL-RELATED RETROTRANSPOSON"/>
    <property type="match status" value="1"/>
</dbReference>
<reference evidence="1 2" key="1">
    <citation type="journal article" date="2022" name="G3 (Bethesda)">
        <title>Whole-genome sequence and methylome profiling of the almond [Prunus dulcis (Mill.) D.A. Webb] cultivar 'Nonpareil'.</title>
        <authorList>
            <person name="D'Amico-Willman K.M."/>
            <person name="Ouma W.Z."/>
            <person name="Meulia T."/>
            <person name="Sideli G.M."/>
            <person name="Gradziel T.M."/>
            <person name="Fresnedo-Ramirez J."/>
        </authorList>
    </citation>
    <scope>NUCLEOTIDE SEQUENCE [LARGE SCALE GENOMIC DNA]</scope>
    <source>
        <strain evidence="1">Clone GOH B32 T37-40</strain>
    </source>
</reference>
<sequence length="197" mass="21664">MTTSLESHNLVVKRILQYLKGTIDYGLLFSPGSLTLKAYTDADWAGNPNDRHSTYGFVVFLGSNPISWASKKQHAVSRSSTEAKYRAMATTAAELSWLQQLLRDVHFPMSSPPLLLCHNLSTMALSINPVLHSSVKHIEVDCHFVCKEVTSGQLNLQHVSSSLQVANILTKGLCSPSFDFHCSNLKLRPPQLDLAGG</sequence>